<name>M7B215_CHEMY</name>
<evidence type="ECO:0000256" key="14">
    <source>
        <dbReference type="ARBA" id="ARBA00030318"/>
    </source>
</evidence>
<comment type="function">
    <text evidence="16">O-linked mannose beta-1,4-N-acetylglucosaminyltransferase that transfers UDP-N-acetyl-D-glucosamine to the 4-position of the mannose to generate N-acetyl-D-glucosamine-beta-1,4-O-D-mannosylprotein. Involved in the biosynthesis of the phosphorylated O-mannosyl trisaccharide (N-acetylgalactosamine-beta-3-N-acetylglucosamine-beta-4-(phosphate-6-)mannose), a carbohydrate structure present in alpha-dystroglycan (DAG1), which is required for binding laminin G-like domain-containing extracellular proteins with high affinity.</text>
</comment>
<evidence type="ECO:0000256" key="1">
    <source>
        <dbReference type="ARBA" id="ARBA00004648"/>
    </source>
</evidence>
<dbReference type="Gene3D" id="2.60.40.10">
    <property type="entry name" value="Immunoglobulins"/>
    <property type="match status" value="1"/>
</dbReference>
<dbReference type="PANTHER" id="PTHR20961:SF38">
    <property type="entry name" value="PROTEIN O-LINKED-MANNOSE BETA-1,4-N-ACETYLGLUCOSAMINYLTRANSFERASE 2"/>
    <property type="match status" value="1"/>
</dbReference>
<comment type="similarity">
    <text evidence="3">Belongs to the glycosyltransferase 61 family.</text>
</comment>
<evidence type="ECO:0000256" key="8">
    <source>
        <dbReference type="ARBA" id="ARBA00022692"/>
    </source>
</evidence>
<dbReference type="InterPro" id="IPR013783">
    <property type="entry name" value="Ig-like_fold"/>
</dbReference>
<evidence type="ECO:0000256" key="17">
    <source>
        <dbReference type="ARBA" id="ARBA00048274"/>
    </source>
</evidence>
<dbReference type="FunFam" id="2.60.40.10:FF:001371">
    <property type="entry name" value="Protein O-linked mannose N-acetylglucosaminyltransferase 2 (beta 1,4-)"/>
    <property type="match status" value="1"/>
</dbReference>
<evidence type="ECO:0000313" key="20">
    <source>
        <dbReference type="Proteomes" id="UP000031443"/>
    </source>
</evidence>
<evidence type="ECO:0000313" key="19">
    <source>
        <dbReference type="EMBL" id="EMP29480.1"/>
    </source>
</evidence>
<evidence type="ECO:0000256" key="7">
    <source>
        <dbReference type="ARBA" id="ARBA00022679"/>
    </source>
</evidence>
<dbReference type="PROSITE" id="PS50853">
    <property type="entry name" value="FN3"/>
    <property type="match status" value="1"/>
</dbReference>
<keyword evidence="8" id="KW-0812">Transmembrane</keyword>
<dbReference type="EMBL" id="KB555793">
    <property type="protein sequence ID" value="EMP29480.1"/>
    <property type="molecule type" value="Genomic_DNA"/>
</dbReference>
<accession>M7B215</accession>
<keyword evidence="10" id="KW-0735">Signal-anchor</keyword>
<proteinExistence type="inferred from homology"/>
<evidence type="ECO:0000256" key="4">
    <source>
        <dbReference type="ARBA" id="ARBA00012823"/>
    </source>
</evidence>
<gene>
    <name evidence="19" type="ORF">UY3_13392</name>
</gene>
<dbReference type="GO" id="GO:0035269">
    <property type="term" value="P:protein O-linked glycosylation via mannose"/>
    <property type="evidence" value="ECO:0007669"/>
    <property type="project" value="TreeGrafter"/>
</dbReference>
<dbReference type="Proteomes" id="UP000031443">
    <property type="component" value="Unassembled WGS sequence"/>
</dbReference>
<organism evidence="19 20">
    <name type="scientific">Chelonia mydas</name>
    <name type="common">Green sea-turtle</name>
    <name type="synonym">Chelonia agassizi</name>
    <dbReference type="NCBI Taxonomy" id="8469"/>
    <lineage>
        <taxon>Eukaryota</taxon>
        <taxon>Metazoa</taxon>
        <taxon>Chordata</taxon>
        <taxon>Craniata</taxon>
        <taxon>Vertebrata</taxon>
        <taxon>Euteleostomi</taxon>
        <taxon>Archelosauria</taxon>
        <taxon>Testudinata</taxon>
        <taxon>Testudines</taxon>
        <taxon>Cryptodira</taxon>
        <taxon>Durocryptodira</taxon>
        <taxon>Americhelydia</taxon>
        <taxon>Chelonioidea</taxon>
        <taxon>Cheloniidae</taxon>
        <taxon>Chelonia</taxon>
    </lineage>
</organism>
<evidence type="ECO:0000256" key="11">
    <source>
        <dbReference type="ARBA" id="ARBA00022989"/>
    </source>
</evidence>
<evidence type="ECO:0000256" key="3">
    <source>
        <dbReference type="ARBA" id="ARBA00005449"/>
    </source>
</evidence>
<evidence type="ECO:0000259" key="18">
    <source>
        <dbReference type="PROSITE" id="PS50853"/>
    </source>
</evidence>
<dbReference type="STRING" id="8469.M7B215"/>
<dbReference type="GO" id="GO:0097363">
    <property type="term" value="F:protein O-acetylglucosaminyltransferase activity"/>
    <property type="evidence" value="ECO:0007669"/>
    <property type="project" value="TreeGrafter"/>
</dbReference>
<evidence type="ECO:0000256" key="16">
    <source>
        <dbReference type="ARBA" id="ARBA00045959"/>
    </source>
</evidence>
<dbReference type="GO" id="GO:0005789">
    <property type="term" value="C:endoplasmic reticulum membrane"/>
    <property type="evidence" value="ECO:0007669"/>
    <property type="project" value="UniProtKB-SubCell"/>
</dbReference>
<sequence>MNIAAVFNALLVSALAAVLWKYIKLREHVFVLEEELVLTRQSQELSQVQIDYHAALQALVEDGTRMVCTGRMHTDRICRFESLCYSTEAEEFVFFHSNASVMLPSLGSRRFQPALLDLSSVEDHNTQYFNFVELPAAALKFMPKPVFVPDVALITNRFNPDNLMHVFHDDLLPIFYTMQQFPDLDLESRLFFMEGWSEGLHFDLYKLLSNKQPLLREQLKTLGRLLCFTKSYVGLSKITTWYQYGFVQPQGPKANILVSGNEIRHFTKFMMEKLNVSLEESASEEYIVVFSRTINRLILNEAELILALAQEFQMKTITVSIEDHSFSHIRGHSPGFPYAINPEHYTPYKTLSTLPGMDLQYITWQNTDRENTVTFPDRPWDQGGIAHLDKAEQERIIKSKEVPRHLCCRNPEWLFRVYQDTKVDIPSLIQVIRQTVKSKPGPKKQKWTSGLYPGKVRDAKCQASVQGTSEAKLSVSWQIPWNLKYLKVREVKYEVWIQEQGENTYMPYILSHQNHTFSENIKPFTIYLVWIRCIFNKNLLGPFADVLLCST</sequence>
<keyword evidence="12" id="KW-0472">Membrane</keyword>
<keyword evidence="11" id="KW-1133">Transmembrane helix</keyword>
<dbReference type="SUPFAM" id="SSF49265">
    <property type="entry name" value="Fibronectin type III"/>
    <property type="match status" value="1"/>
</dbReference>
<dbReference type="eggNOG" id="KOG4698">
    <property type="taxonomic scope" value="Eukaryota"/>
</dbReference>
<keyword evidence="13" id="KW-0325">Glycoprotein</keyword>
<evidence type="ECO:0000256" key="12">
    <source>
        <dbReference type="ARBA" id="ARBA00023136"/>
    </source>
</evidence>
<protein>
    <recommendedName>
        <fullName evidence="5">Protein O-linked-mannose beta-1,4-N-acetylglucosaminyltransferase 2</fullName>
        <ecNumber evidence="4">2.4.1.312</ecNumber>
    </recommendedName>
    <alternativeName>
        <fullName evidence="14">Extracellular O-linked N-acetylglucosamine transferase-like</fullName>
    </alternativeName>
    <alternativeName>
        <fullName evidence="15">Glycosyltransferase-like domain-containing protein 2</fullName>
    </alternativeName>
</protein>
<evidence type="ECO:0000256" key="5">
    <source>
        <dbReference type="ARBA" id="ARBA00020030"/>
    </source>
</evidence>
<keyword evidence="7 19" id="KW-0808">Transferase</keyword>
<keyword evidence="9" id="KW-0256">Endoplasmic reticulum</keyword>
<comment type="pathway">
    <text evidence="2">Protein modification; protein glycosylation.</text>
</comment>
<evidence type="ECO:0000256" key="2">
    <source>
        <dbReference type="ARBA" id="ARBA00004922"/>
    </source>
</evidence>
<dbReference type="InterPro" id="IPR003961">
    <property type="entry name" value="FN3_dom"/>
</dbReference>
<evidence type="ECO:0000256" key="13">
    <source>
        <dbReference type="ARBA" id="ARBA00023180"/>
    </source>
</evidence>
<evidence type="ECO:0000256" key="15">
    <source>
        <dbReference type="ARBA" id="ARBA00032859"/>
    </source>
</evidence>
<dbReference type="AlphaFoldDB" id="M7B215"/>
<keyword evidence="6" id="KW-0328">Glycosyltransferase</keyword>
<evidence type="ECO:0000256" key="6">
    <source>
        <dbReference type="ARBA" id="ARBA00022676"/>
    </source>
</evidence>
<evidence type="ECO:0000256" key="10">
    <source>
        <dbReference type="ARBA" id="ARBA00022968"/>
    </source>
</evidence>
<dbReference type="InterPro" id="IPR007657">
    <property type="entry name" value="Glycosyltransferase_61"/>
</dbReference>
<keyword evidence="20" id="KW-1185">Reference proteome</keyword>
<dbReference type="InterPro" id="IPR036116">
    <property type="entry name" value="FN3_sf"/>
</dbReference>
<dbReference type="EC" id="2.4.1.312" evidence="4"/>
<dbReference type="PANTHER" id="PTHR20961">
    <property type="entry name" value="GLYCOSYLTRANSFERASE"/>
    <property type="match status" value="1"/>
</dbReference>
<feature type="domain" description="Fibronectin type-III" evidence="18">
    <location>
        <begin position="459"/>
        <end position="551"/>
    </location>
</feature>
<dbReference type="UniPathway" id="UPA00378"/>
<reference evidence="20" key="1">
    <citation type="journal article" date="2013" name="Nat. Genet.">
        <title>The draft genomes of soft-shell turtle and green sea turtle yield insights into the development and evolution of the turtle-specific body plan.</title>
        <authorList>
            <person name="Wang Z."/>
            <person name="Pascual-Anaya J."/>
            <person name="Zadissa A."/>
            <person name="Li W."/>
            <person name="Niimura Y."/>
            <person name="Huang Z."/>
            <person name="Li C."/>
            <person name="White S."/>
            <person name="Xiong Z."/>
            <person name="Fang D."/>
            <person name="Wang B."/>
            <person name="Ming Y."/>
            <person name="Chen Y."/>
            <person name="Zheng Y."/>
            <person name="Kuraku S."/>
            <person name="Pignatelli M."/>
            <person name="Herrero J."/>
            <person name="Beal K."/>
            <person name="Nozawa M."/>
            <person name="Li Q."/>
            <person name="Wang J."/>
            <person name="Zhang H."/>
            <person name="Yu L."/>
            <person name="Shigenobu S."/>
            <person name="Wang J."/>
            <person name="Liu J."/>
            <person name="Flicek P."/>
            <person name="Searle S."/>
            <person name="Wang J."/>
            <person name="Kuratani S."/>
            <person name="Yin Y."/>
            <person name="Aken B."/>
            <person name="Zhang G."/>
            <person name="Irie N."/>
        </authorList>
    </citation>
    <scope>NUCLEOTIDE SEQUENCE [LARGE SCALE GENOMIC DNA]</scope>
</reference>
<comment type="catalytic activity">
    <reaction evidence="17">
        <text>3-O-(alpha-D-mannosyl)-L-threonyl-[protein] + UDP-N-acetyl-alpha-D-glucosamine = 3-O-(N-acetyl-beta-D-glucosaminyl-(1-&gt;4)-alpha-D-mannosyl)-L-threonyl-[protein] + UDP + H(+)</text>
        <dbReference type="Rhea" id="RHEA:37663"/>
        <dbReference type="Rhea" id="RHEA-COMP:13547"/>
        <dbReference type="Rhea" id="RHEA-COMP:13618"/>
        <dbReference type="ChEBI" id="CHEBI:15378"/>
        <dbReference type="ChEBI" id="CHEBI:57705"/>
        <dbReference type="ChEBI" id="CHEBI:58223"/>
        <dbReference type="ChEBI" id="CHEBI:137323"/>
        <dbReference type="ChEBI" id="CHEBI:137540"/>
        <dbReference type="EC" id="2.4.1.312"/>
    </reaction>
</comment>
<evidence type="ECO:0000256" key="9">
    <source>
        <dbReference type="ARBA" id="ARBA00022824"/>
    </source>
</evidence>
<comment type="subcellular location">
    <subcellularLocation>
        <location evidence="1">Endoplasmic reticulum membrane</location>
        <topology evidence="1">Single-pass type II membrane protein</topology>
    </subcellularLocation>
</comment>